<comment type="caution">
    <text evidence="8">The sequence shown here is derived from an EMBL/GenBank/DDBJ whole genome shotgun (WGS) entry which is preliminary data.</text>
</comment>
<evidence type="ECO:0000256" key="4">
    <source>
        <dbReference type="ARBA" id="ARBA00022777"/>
    </source>
</evidence>
<name>A0A8H2WL79_9AGAM</name>
<evidence type="ECO:0000256" key="2">
    <source>
        <dbReference type="ARBA" id="ARBA00022679"/>
    </source>
</evidence>
<dbReference type="SUPFAM" id="SSF56112">
    <property type="entry name" value="Protein kinase-like (PK-like)"/>
    <property type="match status" value="1"/>
</dbReference>
<keyword evidence="3" id="KW-0547">Nucleotide-binding</keyword>
<evidence type="ECO:0000313" key="9">
    <source>
        <dbReference type="Proteomes" id="UP000663826"/>
    </source>
</evidence>
<dbReference type="GO" id="GO:0004674">
    <property type="term" value="F:protein serine/threonine kinase activity"/>
    <property type="evidence" value="ECO:0007669"/>
    <property type="project" value="UniProtKB-KW"/>
</dbReference>
<feature type="domain" description="Protein kinase" evidence="7">
    <location>
        <begin position="1"/>
        <end position="151"/>
    </location>
</feature>
<dbReference type="PANTHER" id="PTHR22974:SF21">
    <property type="entry name" value="DUAL SPECIFICITY PROTEIN KINASE TTK"/>
    <property type="match status" value="1"/>
</dbReference>
<dbReference type="GO" id="GO:0004712">
    <property type="term" value="F:protein serine/threonine/tyrosine kinase activity"/>
    <property type="evidence" value="ECO:0007669"/>
    <property type="project" value="TreeGrafter"/>
</dbReference>
<evidence type="ECO:0000256" key="3">
    <source>
        <dbReference type="ARBA" id="ARBA00022741"/>
    </source>
</evidence>
<dbReference type="Gene3D" id="1.10.510.10">
    <property type="entry name" value="Transferase(Phosphotransferase) domain 1"/>
    <property type="match status" value="1"/>
</dbReference>
<feature type="signal peptide" evidence="6">
    <location>
        <begin position="1"/>
        <end position="27"/>
    </location>
</feature>
<reference evidence="8" key="1">
    <citation type="submission" date="2021-01" db="EMBL/GenBank/DDBJ databases">
        <authorList>
            <person name="Kaushik A."/>
        </authorList>
    </citation>
    <scope>NUCLEOTIDE SEQUENCE</scope>
    <source>
        <strain evidence="8">AG1-1B</strain>
    </source>
</reference>
<evidence type="ECO:0000313" key="8">
    <source>
        <dbReference type="EMBL" id="CAE6383774.1"/>
    </source>
</evidence>
<evidence type="ECO:0000259" key="7">
    <source>
        <dbReference type="PROSITE" id="PS50011"/>
    </source>
</evidence>
<dbReference type="GO" id="GO:0005524">
    <property type="term" value="F:ATP binding"/>
    <property type="evidence" value="ECO:0007669"/>
    <property type="project" value="UniProtKB-KW"/>
</dbReference>
<sequence>MKRRSFILTSILQIASLKLIDFGIAKAIANDTTNIRREHQVGTLNCMNPESIKETQTANGRRLKLIYGRPPFYSITGAVSKLRAISDPNHIIDCPTESVSTVPANDKEGVRQIPKRATPVSSDIINTLKGCLARDPKQRSTIPHLLDDLWLRSWKYTTVSQPEVPKLKESEAIVTEAWLKQTIEDASKEPIEDGALDEEAVQQMAQNLLPALRLANTKYLAYSRLY</sequence>
<evidence type="ECO:0000256" key="5">
    <source>
        <dbReference type="ARBA" id="ARBA00022840"/>
    </source>
</evidence>
<dbReference type="PANTHER" id="PTHR22974">
    <property type="entry name" value="MIXED LINEAGE PROTEIN KINASE"/>
    <property type="match status" value="1"/>
</dbReference>
<keyword evidence="5" id="KW-0067">ATP-binding</keyword>
<dbReference type="InterPro" id="IPR011009">
    <property type="entry name" value="Kinase-like_dom_sf"/>
</dbReference>
<dbReference type="AlphaFoldDB" id="A0A8H2WL79"/>
<dbReference type="InterPro" id="IPR000719">
    <property type="entry name" value="Prot_kinase_dom"/>
</dbReference>
<gene>
    <name evidence="8" type="ORF">RDB_LOCUS22122</name>
</gene>
<dbReference type="GO" id="GO:0000776">
    <property type="term" value="C:kinetochore"/>
    <property type="evidence" value="ECO:0007669"/>
    <property type="project" value="TreeGrafter"/>
</dbReference>
<keyword evidence="4" id="KW-0418">Kinase</keyword>
<protein>
    <recommendedName>
        <fullName evidence="7">Protein kinase domain-containing protein</fullName>
    </recommendedName>
</protein>
<dbReference type="EMBL" id="CAJMWQ010000804">
    <property type="protein sequence ID" value="CAE6383774.1"/>
    <property type="molecule type" value="Genomic_DNA"/>
</dbReference>
<dbReference type="GO" id="GO:0007059">
    <property type="term" value="P:chromosome segregation"/>
    <property type="evidence" value="ECO:0007669"/>
    <property type="project" value="TreeGrafter"/>
</dbReference>
<dbReference type="GO" id="GO:0005634">
    <property type="term" value="C:nucleus"/>
    <property type="evidence" value="ECO:0007669"/>
    <property type="project" value="TreeGrafter"/>
</dbReference>
<evidence type="ECO:0000256" key="1">
    <source>
        <dbReference type="ARBA" id="ARBA00022527"/>
    </source>
</evidence>
<evidence type="ECO:0000256" key="6">
    <source>
        <dbReference type="SAM" id="SignalP"/>
    </source>
</evidence>
<keyword evidence="2" id="KW-0808">Transferase</keyword>
<organism evidence="8 9">
    <name type="scientific">Rhizoctonia solani</name>
    <dbReference type="NCBI Taxonomy" id="456999"/>
    <lineage>
        <taxon>Eukaryota</taxon>
        <taxon>Fungi</taxon>
        <taxon>Dikarya</taxon>
        <taxon>Basidiomycota</taxon>
        <taxon>Agaricomycotina</taxon>
        <taxon>Agaricomycetes</taxon>
        <taxon>Cantharellales</taxon>
        <taxon>Ceratobasidiaceae</taxon>
        <taxon>Rhizoctonia</taxon>
    </lineage>
</organism>
<dbReference type="GO" id="GO:0034501">
    <property type="term" value="P:protein localization to kinetochore"/>
    <property type="evidence" value="ECO:0007669"/>
    <property type="project" value="TreeGrafter"/>
</dbReference>
<dbReference type="Pfam" id="PF00069">
    <property type="entry name" value="Pkinase"/>
    <property type="match status" value="1"/>
</dbReference>
<keyword evidence="6" id="KW-0732">Signal</keyword>
<feature type="chain" id="PRO_5034048673" description="Protein kinase domain-containing protein" evidence="6">
    <location>
        <begin position="28"/>
        <end position="226"/>
    </location>
</feature>
<dbReference type="Proteomes" id="UP000663826">
    <property type="component" value="Unassembled WGS sequence"/>
</dbReference>
<dbReference type="PROSITE" id="PS50011">
    <property type="entry name" value="PROTEIN_KINASE_DOM"/>
    <property type="match status" value="1"/>
</dbReference>
<accession>A0A8H2WL79</accession>
<keyword evidence="1" id="KW-0723">Serine/threonine-protein kinase</keyword>
<dbReference type="GO" id="GO:0007094">
    <property type="term" value="P:mitotic spindle assembly checkpoint signaling"/>
    <property type="evidence" value="ECO:0007669"/>
    <property type="project" value="TreeGrafter"/>
</dbReference>
<dbReference type="GO" id="GO:0033316">
    <property type="term" value="P:meiotic spindle assembly checkpoint signaling"/>
    <property type="evidence" value="ECO:0007669"/>
    <property type="project" value="TreeGrafter"/>
</dbReference>
<proteinExistence type="predicted"/>